<dbReference type="PANTHER" id="PTHR16517">
    <property type="entry name" value="TUBBY-RELATED"/>
    <property type="match status" value="1"/>
</dbReference>
<dbReference type="Proteomes" id="UP001445335">
    <property type="component" value="Unassembled WGS sequence"/>
</dbReference>
<proteinExistence type="inferred from homology"/>
<sequence>MDREYALVRPVSARTWQNTIRGSAPAEGAAPVNLYHNALYTEPGADRNNCNAQVAACQQKRLQRLQESIAAATLCVSPAAPPLQPASPGGTATARSVRKPELPTAAPSGALQEAPGQAALAKASLRARGLAAVYDPELDELAGGARAVRRDPALRLAASPAVVIEDADLRAFLMQPGPGTGPIQCVLTRERRGAKLFPEYALHLEVGRRFLLAARKRKKSASAHYLLSSDSQDLSRGGGSFCGKVRANFLGTEFVAYDRGAKPGSTAAIYSRRARAELAAVTYQANLLGAKGPRRMTALIPRLDAAGRRAAFCPAADGPRGGMLDKQRRGEDLGRMTVLRNKAPRWNDALGAYCLNFGGRVTHASVKNFQLAADDNPDHIVLQFGKVGPDMFTLDFQAPMSALQAFAICLSSFDHKLACE</sequence>
<comment type="similarity">
    <text evidence="1">Belongs to the TUB family.</text>
</comment>
<organism evidence="4 5">
    <name type="scientific">Elliptochloris bilobata</name>
    <dbReference type="NCBI Taxonomy" id="381761"/>
    <lineage>
        <taxon>Eukaryota</taxon>
        <taxon>Viridiplantae</taxon>
        <taxon>Chlorophyta</taxon>
        <taxon>core chlorophytes</taxon>
        <taxon>Trebouxiophyceae</taxon>
        <taxon>Trebouxiophyceae incertae sedis</taxon>
        <taxon>Elliptochloris clade</taxon>
        <taxon>Elliptochloris</taxon>
    </lineage>
</organism>
<dbReference type="PANTHER" id="PTHR16517:SF7">
    <property type="entry name" value="PROTEIN KING TUBBY"/>
    <property type="match status" value="1"/>
</dbReference>
<dbReference type="Pfam" id="PF01167">
    <property type="entry name" value="Tub"/>
    <property type="match status" value="1"/>
</dbReference>
<feature type="region of interest" description="Disordered" evidence="2">
    <location>
        <begin position="80"/>
        <end position="113"/>
    </location>
</feature>
<dbReference type="Gene3D" id="3.20.90.10">
    <property type="entry name" value="Tubby Protein, Chain A"/>
    <property type="match status" value="1"/>
</dbReference>
<feature type="domain" description="Tubby C-terminal" evidence="3">
    <location>
        <begin position="173"/>
        <end position="414"/>
    </location>
</feature>
<dbReference type="EMBL" id="JALJOU010000019">
    <property type="protein sequence ID" value="KAK9838370.1"/>
    <property type="molecule type" value="Genomic_DNA"/>
</dbReference>
<dbReference type="PRINTS" id="PR01573">
    <property type="entry name" value="SUPERTUBBY"/>
</dbReference>
<evidence type="ECO:0000313" key="4">
    <source>
        <dbReference type="EMBL" id="KAK9838370.1"/>
    </source>
</evidence>
<gene>
    <name evidence="4" type="ORF">WJX81_007666</name>
</gene>
<keyword evidence="5" id="KW-1185">Reference proteome</keyword>
<dbReference type="InterPro" id="IPR025659">
    <property type="entry name" value="Tubby-like_C"/>
</dbReference>
<evidence type="ECO:0000256" key="2">
    <source>
        <dbReference type="SAM" id="MobiDB-lite"/>
    </source>
</evidence>
<reference evidence="4 5" key="1">
    <citation type="journal article" date="2024" name="Nat. Commun.">
        <title>Phylogenomics reveals the evolutionary origins of lichenization in chlorophyte algae.</title>
        <authorList>
            <person name="Puginier C."/>
            <person name="Libourel C."/>
            <person name="Otte J."/>
            <person name="Skaloud P."/>
            <person name="Haon M."/>
            <person name="Grisel S."/>
            <person name="Petersen M."/>
            <person name="Berrin J.G."/>
            <person name="Delaux P.M."/>
            <person name="Dal Grande F."/>
            <person name="Keller J."/>
        </authorList>
    </citation>
    <scope>NUCLEOTIDE SEQUENCE [LARGE SCALE GENOMIC DNA]</scope>
    <source>
        <strain evidence="4 5">SAG 245.80</strain>
    </source>
</reference>
<accession>A0AAW1RXJ1</accession>
<evidence type="ECO:0000259" key="3">
    <source>
        <dbReference type="Pfam" id="PF01167"/>
    </source>
</evidence>
<comment type="caution">
    <text evidence="4">The sequence shown here is derived from an EMBL/GenBank/DDBJ whole genome shotgun (WGS) entry which is preliminary data.</text>
</comment>
<evidence type="ECO:0000313" key="5">
    <source>
        <dbReference type="Proteomes" id="UP001445335"/>
    </source>
</evidence>
<dbReference type="InterPro" id="IPR000007">
    <property type="entry name" value="Tubby_C"/>
</dbReference>
<dbReference type="AlphaFoldDB" id="A0AAW1RXJ1"/>
<evidence type="ECO:0000256" key="1">
    <source>
        <dbReference type="ARBA" id="ARBA00007129"/>
    </source>
</evidence>
<dbReference type="SUPFAM" id="SSF54518">
    <property type="entry name" value="Tubby C-terminal domain-like"/>
    <property type="match status" value="1"/>
</dbReference>
<protein>
    <recommendedName>
        <fullName evidence="3">Tubby C-terminal domain-containing protein</fullName>
    </recommendedName>
</protein>
<name>A0AAW1RXJ1_9CHLO</name>